<proteinExistence type="predicted"/>
<gene>
    <name evidence="4" type="ORF">QJS64_07880</name>
</gene>
<keyword evidence="3" id="KW-0812">Transmembrane</keyword>
<feature type="transmembrane region" description="Helical" evidence="3">
    <location>
        <begin position="43"/>
        <end position="62"/>
    </location>
</feature>
<sequence length="304" mass="34647">MEILLITILTTLVSDVYLQGRKTVELRNNTGDKKEFFIGHIKHAIQIGILLFVVMFILFNKYIGLNNIFKYVATITSIHIIVDMIKCTIGKKIKNHYAFLIDQLIHLVTSIYICNNWGFKNTNIFPYIDENVFCGALLFIIVYIYTVRCGEFFIDLFMKENFENVIIQNKNELSGEIAELKDEIAELRLAVTASGDDQVEEEDVEGSEDTNEVEDSEKKILDPTGNDTGRYIGILERSIVLFLVVSNNYSSIALLLTGKSIARNKEFENKEFAVKFIVGTFLSILIGIVGGEMFKVIMKYFINL</sequence>
<feature type="coiled-coil region" evidence="1">
    <location>
        <begin position="163"/>
        <end position="190"/>
    </location>
</feature>
<keyword evidence="1" id="KW-0175">Coiled coil</keyword>
<reference evidence="4 5" key="1">
    <citation type="submission" date="2023-04" db="EMBL/GenBank/DDBJ databases">
        <title>Bacteria Genome Submission.</title>
        <authorList>
            <person name="Isaac P."/>
        </authorList>
    </citation>
    <scope>NUCLEOTIDE SEQUENCE [LARGE SCALE GENOMIC DNA]</scope>
    <source>
        <strain evidence="4 5">SampleS7P1</strain>
    </source>
</reference>
<evidence type="ECO:0000313" key="5">
    <source>
        <dbReference type="Proteomes" id="UP001239169"/>
    </source>
</evidence>
<feature type="transmembrane region" description="Helical" evidence="3">
    <location>
        <begin position="97"/>
        <end position="118"/>
    </location>
</feature>
<evidence type="ECO:0000313" key="4">
    <source>
        <dbReference type="EMBL" id="WGX76928.1"/>
    </source>
</evidence>
<dbReference type="Pfam" id="PF11750">
    <property type="entry name" value="DUF3307"/>
    <property type="match status" value="1"/>
</dbReference>
<protein>
    <submittedName>
        <fullName evidence="4">DUF3307 domain-containing protein</fullName>
    </submittedName>
</protein>
<keyword evidence="5" id="KW-1185">Reference proteome</keyword>
<dbReference type="Proteomes" id="UP001239169">
    <property type="component" value="Chromosome"/>
</dbReference>
<feature type="compositionally biased region" description="Acidic residues" evidence="2">
    <location>
        <begin position="197"/>
        <end position="215"/>
    </location>
</feature>
<evidence type="ECO:0000256" key="2">
    <source>
        <dbReference type="SAM" id="MobiDB-lite"/>
    </source>
</evidence>
<feature type="transmembrane region" description="Helical" evidence="3">
    <location>
        <begin position="68"/>
        <end position="85"/>
    </location>
</feature>
<accession>A0ABY8R791</accession>
<keyword evidence="3" id="KW-0472">Membrane</keyword>
<evidence type="ECO:0000256" key="3">
    <source>
        <dbReference type="SAM" id="Phobius"/>
    </source>
</evidence>
<feature type="transmembrane region" description="Helical" evidence="3">
    <location>
        <begin position="276"/>
        <end position="298"/>
    </location>
</feature>
<feature type="region of interest" description="Disordered" evidence="2">
    <location>
        <begin position="195"/>
        <end position="220"/>
    </location>
</feature>
<evidence type="ECO:0000256" key="1">
    <source>
        <dbReference type="SAM" id="Coils"/>
    </source>
</evidence>
<dbReference type="InterPro" id="IPR021737">
    <property type="entry name" value="Phage_phiKZ_Orf197"/>
</dbReference>
<dbReference type="EMBL" id="CP124685">
    <property type="protein sequence ID" value="WGX76928.1"/>
    <property type="molecule type" value="Genomic_DNA"/>
</dbReference>
<organism evidence="4 5">
    <name type="scientific">Paraclostridium bifermentans</name>
    <name type="common">Clostridium bifermentans</name>
    <dbReference type="NCBI Taxonomy" id="1490"/>
    <lineage>
        <taxon>Bacteria</taxon>
        <taxon>Bacillati</taxon>
        <taxon>Bacillota</taxon>
        <taxon>Clostridia</taxon>
        <taxon>Peptostreptococcales</taxon>
        <taxon>Peptostreptococcaceae</taxon>
        <taxon>Paraclostridium</taxon>
    </lineage>
</organism>
<feature type="transmembrane region" description="Helical" evidence="3">
    <location>
        <begin position="124"/>
        <end position="145"/>
    </location>
</feature>
<keyword evidence="3" id="KW-1133">Transmembrane helix</keyword>
<feature type="transmembrane region" description="Helical" evidence="3">
    <location>
        <begin position="239"/>
        <end position="256"/>
    </location>
</feature>
<name>A0ABY8R791_PARBF</name>